<dbReference type="Proteomes" id="UP000077381">
    <property type="component" value="Unassembled WGS sequence"/>
</dbReference>
<sequence length="95" mass="10723">MDTESRWHMNNLIYEARMALRDVMEVNIYSQGNDKVYLTVFPELVWEGTEKTQPENVVRSVIDRLHDMELDVAGGESAVGTLLDAGAVEIIRKAA</sequence>
<protein>
    <submittedName>
        <fullName evidence="1">Uncharacterized protein</fullName>
    </submittedName>
</protein>
<accession>A0A177HK21</accession>
<dbReference type="AlphaFoldDB" id="A0A177HK21"/>
<reference evidence="1 2" key="1">
    <citation type="submission" date="2015-12" db="EMBL/GenBank/DDBJ databases">
        <title>Genome sequence of Streptomyces sp. G25.</title>
        <authorList>
            <person name="Poehlein A."/>
            <person name="Roettig A."/>
            <person name="Hiessl S."/>
            <person name="Hauschild P."/>
            <person name="Schauer J."/>
            <person name="Madkour M.H."/>
            <person name="Al-Ansari A.M."/>
            <person name="Almakishah N.H."/>
            <person name="Steinbuechel A."/>
            <person name="Daniel R."/>
        </authorList>
    </citation>
    <scope>NUCLEOTIDE SEQUENCE [LARGE SCALE GENOMIC DNA]</scope>
    <source>
        <strain evidence="2">G25(2015)</strain>
    </source>
</reference>
<proteinExistence type="predicted"/>
<gene>
    <name evidence="1" type="ORF">STSP_58020</name>
</gene>
<organism evidence="1 2">
    <name type="scientific">Streptomyces jeddahensis</name>
    <dbReference type="NCBI Taxonomy" id="1716141"/>
    <lineage>
        <taxon>Bacteria</taxon>
        <taxon>Bacillati</taxon>
        <taxon>Actinomycetota</taxon>
        <taxon>Actinomycetes</taxon>
        <taxon>Kitasatosporales</taxon>
        <taxon>Streptomycetaceae</taxon>
        <taxon>Streptomyces</taxon>
    </lineage>
</organism>
<comment type="caution">
    <text evidence="1">The sequence shown here is derived from an EMBL/GenBank/DDBJ whole genome shotgun (WGS) entry which is preliminary data.</text>
</comment>
<evidence type="ECO:0000313" key="2">
    <source>
        <dbReference type="Proteomes" id="UP000077381"/>
    </source>
</evidence>
<dbReference type="PATRIC" id="fig|1716141.3.peg.6097"/>
<dbReference type="EMBL" id="LOHS01000117">
    <property type="protein sequence ID" value="OAH10960.1"/>
    <property type="molecule type" value="Genomic_DNA"/>
</dbReference>
<evidence type="ECO:0000313" key="1">
    <source>
        <dbReference type="EMBL" id="OAH10960.1"/>
    </source>
</evidence>
<name>A0A177HK21_9ACTN</name>
<keyword evidence="2" id="KW-1185">Reference proteome</keyword>